<evidence type="ECO:0000259" key="9">
    <source>
        <dbReference type="Pfam" id="PF16916"/>
    </source>
</evidence>
<dbReference type="InterPro" id="IPR050291">
    <property type="entry name" value="CDF_Transporter"/>
</dbReference>
<evidence type="ECO:0000313" key="11">
    <source>
        <dbReference type="Proteomes" id="UP000078428"/>
    </source>
</evidence>
<dbReference type="AlphaFoldDB" id="A0A178MHU6"/>
<name>A0A178MHU6_9PROT</name>
<keyword evidence="3" id="KW-0813">Transport</keyword>
<dbReference type="NCBIfam" id="TIGR01297">
    <property type="entry name" value="CDF"/>
    <property type="match status" value="1"/>
</dbReference>
<evidence type="ECO:0000256" key="3">
    <source>
        <dbReference type="ARBA" id="ARBA00022448"/>
    </source>
</evidence>
<dbReference type="InterPro" id="IPR027470">
    <property type="entry name" value="Cation_efflux_CTD"/>
</dbReference>
<dbReference type="InterPro" id="IPR053436">
    <property type="entry name" value="Magnetosome_CDF_Transporter"/>
</dbReference>
<dbReference type="InterPro" id="IPR027469">
    <property type="entry name" value="Cation_efflux_TMD_sf"/>
</dbReference>
<dbReference type="PANTHER" id="PTHR43840:SF15">
    <property type="entry name" value="MITOCHONDRIAL METAL TRANSPORTER 1-RELATED"/>
    <property type="match status" value="1"/>
</dbReference>
<evidence type="ECO:0000259" key="8">
    <source>
        <dbReference type="Pfam" id="PF01545"/>
    </source>
</evidence>
<dbReference type="InterPro" id="IPR058533">
    <property type="entry name" value="Cation_efflux_TM"/>
</dbReference>
<dbReference type="EMBL" id="LWQT01000078">
    <property type="protein sequence ID" value="OAN47747.1"/>
    <property type="molecule type" value="Genomic_DNA"/>
</dbReference>
<dbReference type="SUPFAM" id="SSF160240">
    <property type="entry name" value="Cation efflux protein cytoplasmic domain-like"/>
    <property type="match status" value="1"/>
</dbReference>
<feature type="transmembrane region" description="Helical" evidence="7">
    <location>
        <begin position="162"/>
        <end position="181"/>
    </location>
</feature>
<dbReference type="SUPFAM" id="SSF161111">
    <property type="entry name" value="Cation efflux protein transmembrane domain-like"/>
    <property type="match status" value="1"/>
</dbReference>
<dbReference type="Pfam" id="PF16916">
    <property type="entry name" value="ZT_dimer"/>
    <property type="match status" value="1"/>
</dbReference>
<sequence>MLGRPMKPSKCQECRDRAAWLDMFTALALAVFKTALGVLSGSMALQAHSLHSFGDFLTKGINLASVKLSSRPANSAFPYGYGKVQFLSANFIGISLMAGAAAMLWYNVTHLGSGHVQVPEVWAVFGALISAGTAELMHRYLRCVAEHTNSPAIMAAAADNRGDAYSSLAVLAGIVLSILGWVAADHLAAILVSLLVLRIGAVIAWDSIHGLMDGSVPSHRIDGIRQLLAAHHPGVSVVDLRGRRMGETWEVDLQLSISSQVTVEECHALTRELESRIAREEPHACHIRIRFIPQSGDAAKTAVIETAAAVDEFAYLVEAPAALRPLGRRRNGG</sequence>
<organism evidence="10 11">
    <name type="scientific">Paramagnetospirillum marisnigri</name>
    <dbReference type="NCBI Taxonomy" id="1285242"/>
    <lineage>
        <taxon>Bacteria</taxon>
        <taxon>Pseudomonadati</taxon>
        <taxon>Pseudomonadota</taxon>
        <taxon>Alphaproteobacteria</taxon>
        <taxon>Rhodospirillales</taxon>
        <taxon>Magnetospirillaceae</taxon>
        <taxon>Paramagnetospirillum</taxon>
    </lineage>
</organism>
<dbReference type="FunFam" id="1.20.1510.10:FF:000006">
    <property type="entry name" value="Divalent cation efflux transporter"/>
    <property type="match status" value="1"/>
</dbReference>
<evidence type="ECO:0000256" key="2">
    <source>
        <dbReference type="ARBA" id="ARBA00008114"/>
    </source>
</evidence>
<feature type="transmembrane region" description="Helical" evidence="7">
    <location>
        <begin position="187"/>
        <end position="205"/>
    </location>
</feature>
<dbReference type="OrthoDB" id="9806522at2"/>
<dbReference type="Proteomes" id="UP000078428">
    <property type="component" value="Unassembled WGS sequence"/>
</dbReference>
<comment type="caution">
    <text evidence="10">The sequence shown here is derived from an EMBL/GenBank/DDBJ whole genome shotgun (WGS) entry which is preliminary data.</text>
</comment>
<dbReference type="PANTHER" id="PTHR43840">
    <property type="entry name" value="MITOCHONDRIAL METAL TRANSPORTER 1-RELATED"/>
    <property type="match status" value="1"/>
</dbReference>
<evidence type="ECO:0000313" key="10">
    <source>
        <dbReference type="EMBL" id="OAN47747.1"/>
    </source>
</evidence>
<evidence type="ECO:0000256" key="7">
    <source>
        <dbReference type="SAM" id="Phobius"/>
    </source>
</evidence>
<dbReference type="GO" id="GO:0016020">
    <property type="term" value="C:membrane"/>
    <property type="evidence" value="ECO:0007669"/>
    <property type="project" value="UniProtKB-SubCell"/>
</dbReference>
<dbReference type="Gene3D" id="1.20.1510.10">
    <property type="entry name" value="Cation efflux protein transmembrane domain"/>
    <property type="match status" value="1"/>
</dbReference>
<dbReference type="GO" id="GO:0008324">
    <property type="term" value="F:monoatomic cation transmembrane transporter activity"/>
    <property type="evidence" value="ECO:0007669"/>
    <property type="project" value="InterPro"/>
</dbReference>
<keyword evidence="5 7" id="KW-1133">Transmembrane helix</keyword>
<dbReference type="InterPro" id="IPR002524">
    <property type="entry name" value="Cation_efflux"/>
</dbReference>
<evidence type="ECO:0000256" key="4">
    <source>
        <dbReference type="ARBA" id="ARBA00022692"/>
    </source>
</evidence>
<gene>
    <name evidence="10" type="ORF">A6A04_20215</name>
</gene>
<feature type="domain" description="Cation efflux protein cytoplasmic" evidence="9">
    <location>
        <begin position="219"/>
        <end position="287"/>
    </location>
</feature>
<dbReference type="InterPro" id="IPR036837">
    <property type="entry name" value="Cation_efflux_CTD_sf"/>
</dbReference>
<proteinExistence type="inferred from homology"/>
<comment type="similarity">
    <text evidence="2">Belongs to the cation diffusion facilitator (CDF) transporter (TC 2.A.4) family.</text>
</comment>
<evidence type="ECO:0000256" key="6">
    <source>
        <dbReference type="ARBA" id="ARBA00023136"/>
    </source>
</evidence>
<comment type="subcellular location">
    <subcellularLocation>
        <location evidence="1">Membrane</location>
        <topology evidence="1">Multi-pass membrane protein</topology>
    </subcellularLocation>
</comment>
<feature type="transmembrane region" description="Helical" evidence="7">
    <location>
        <begin position="86"/>
        <end position="106"/>
    </location>
</feature>
<dbReference type="Pfam" id="PF01545">
    <property type="entry name" value="Cation_efflux"/>
    <property type="match status" value="1"/>
</dbReference>
<keyword evidence="4 7" id="KW-0812">Transmembrane</keyword>
<dbReference type="NCBIfam" id="NF033616">
    <property type="entry name" value="CDF_MamB"/>
    <property type="match status" value="1"/>
</dbReference>
<dbReference type="NCBIfam" id="NF040994">
    <property type="entry name" value="MamV"/>
    <property type="match status" value="1"/>
</dbReference>
<feature type="domain" description="Cation efflux protein transmembrane" evidence="8">
    <location>
        <begin position="25"/>
        <end position="212"/>
    </location>
</feature>
<evidence type="ECO:0000256" key="5">
    <source>
        <dbReference type="ARBA" id="ARBA00022989"/>
    </source>
</evidence>
<accession>A0A178MHU6</accession>
<keyword evidence="6 7" id="KW-0472">Membrane</keyword>
<reference evidence="10 11" key="1">
    <citation type="submission" date="2016-04" db="EMBL/GenBank/DDBJ databases">
        <title>Draft genome sequence of freshwater magnetotactic bacteria Magnetospirillum marisnigri SP-1 and Magnetospirillum moscoviense BB-1.</title>
        <authorList>
            <person name="Koziaeva V."/>
            <person name="Dziuba M.V."/>
            <person name="Ivanov T.M."/>
            <person name="Kuznetsov B."/>
            <person name="Grouzdev D.S."/>
        </authorList>
    </citation>
    <scope>NUCLEOTIDE SEQUENCE [LARGE SCALE GENOMIC DNA]</scope>
    <source>
        <strain evidence="10 11">SP-1</strain>
    </source>
</reference>
<evidence type="ECO:0000256" key="1">
    <source>
        <dbReference type="ARBA" id="ARBA00004141"/>
    </source>
</evidence>
<dbReference type="Gene3D" id="3.30.70.1350">
    <property type="entry name" value="Cation efflux protein, cytoplasmic domain"/>
    <property type="match status" value="1"/>
</dbReference>
<dbReference type="STRING" id="1285242.A6A04_20215"/>
<protein>
    <submittedName>
        <fullName evidence="10">Heavy metal transporter</fullName>
    </submittedName>
</protein>
<keyword evidence="11" id="KW-1185">Reference proteome</keyword>